<feature type="chain" id="PRO_5015543638" evidence="1">
    <location>
        <begin position="25"/>
        <end position="277"/>
    </location>
</feature>
<dbReference type="SUPFAM" id="SSF51695">
    <property type="entry name" value="PLC-like phosphodiesterases"/>
    <property type="match status" value="1"/>
</dbReference>
<gene>
    <name evidence="3" type="ORF">C5Y83_08355</name>
</gene>
<name>A0A2S8FVT1_9BACT</name>
<dbReference type="PROSITE" id="PS51704">
    <property type="entry name" value="GP_PDE"/>
    <property type="match status" value="1"/>
</dbReference>
<dbReference type="Pfam" id="PF03009">
    <property type="entry name" value="GDPD"/>
    <property type="match status" value="1"/>
</dbReference>
<feature type="domain" description="GP-PDE" evidence="2">
    <location>
        <begin position="25"/>
        <end position="272"/>
    </location>
</feature>
<dbReference type="PANTHER" id="PTHR46211:SF1">
    <property type="entry name" value="GLYCEROPHOSPHODIESTER PHOSPHODIESTERASE, CYTOPLASMIC"/>
    <property type="match status" value="1"/>
</dbReference>
<dbReference type="GO" id="GO:0008081">
    <property type="term" value="F:phosphoric diester hydrolase activity"/>
    <property type="evidence" value="ECO:0007669"/>
    <property type="project" value="InterPro"/>
</dbReference>
<dbReference type="PROSITE" id="PS51257">
    <property type="entry name" value="PROKAR_LIPOPROTEIN"/>
    <property type="match status" value="1"/>
</dbReference>
<evidence type="ECO:0000259" key="2">
    <source>
        <dbReference type="PROSITE" id="PS51704"/>
    </source>
</evidence>
<dbReference type="Proteomes" id="UP000238322">
    <property type="component" value="Unassembled WGS sequence"/>
</dbReference>
<comment type="caution">
    <text evidence="3">The sequence shown here is derived from an EMBL/GenBank/DDBJ whole genome shotgun (WGS) entry which is preliminary data.</text>
</comment>
<reference evidence="3 4" key="1">
    <citation type="submission" date="2018-02" db="EMBL/GenBank/DDBJ databases">
        <title>Comparative genomes isolates from brazilian mangrove.</title>
        <authorList>
            <person name="Araujo J.E."/>
            <person name="Taketani R.G."/>
            <person name="Silva M.C.P."/>
            <person name="Loureco M.V."/>
            <person name="Andreote F.D."/>
        </authorList>
    </citation>
    <scope>NUCLEOTIDE SEQUENCE [LARGE SCALE GENOMIC DNA]</scope>
    <source>
        <strain evidence="3 4">Hex-1 MGV</strain>
    </source>
</reference>
<sequence length="277" mass="30189">MRIWIGLSLAAVMAFGCFPCTGQAQMIVAHRGASFVAPENTLASFREAWNQGADVIEGDFYLTKDGQIACIHDKTTKRTTGGSADLKIADSTLEELRRVDVGAWKNAKYAGETIPTLAEVLATIPEKGKIFVEVKCGPEIVAPLQTALKESKLRDDQIIIICFDKEVVTQCREQMPQYKASWLTSYKKDDKSGQWNPSLDSVVATLKQTGATGLGTQANDTVVTPDFVKEIKDAGIECHVWTVNDPKQAQRYAGLGFDSITTDKPEEIRDAVTGGGK</sequence>
<dbReference type="PANTHER" id="PTHR46211">
    <property type="entry name" value="GLYCEROPHOSPHORYL DIESTER PHOSPHODIESTERASE"/>
    <property type="match status" value="1"/>
</dbReference>
<proteinExistence type="predicted"/>
<evidence type="ECO:0000256" key="1">
    <source>
        <dbReference type="SAM" id="SignalP"/>
    </source>
</evidence>
<dbReference type="InterPro" id="IPR030395">
    <property type="entry name" value="GP_PDE_dom"/>
</dbReference>
<dbReference type="GO" id="GO:0006629">
    <property type="term" value="P:lipid metabolic process"/>
    <property type="evidence" value="ECO:0007669"/>
    <property type="project" value="InterPro"/>
</dbReference>
<dbReference type="AlphaFoldDB" id="A0A2S8FVT1"/>
<evidence type="ECO:0000313" key="3">
    <source>
        <dbReference type="EMBL" id="PQO35934.1"/>
    </source>
</evidence>
<feature type="signal peptide" evidence="1">
    <location>
        <begin position="1"/>
        <end position="24"/>
    </location>
</feature>
<protein>
    <submittedName>
        <fullName evidence="3">Glycerophosphodiester phosphodiesterase</fullName>
    </submittedName>
</protein>
<dbReference type="InterPro" id="IPR017946">
    <property type="entry name" value="PLC-like_Pdiesterase_TIM-brl"/>
</dbReference>
<organism evidence="3 4">
    <name type="scientific">Blastopirellula marina</name>
    <dbReference type="NCBI Taxonomy" id="124"/>
    <lineage>
        <taxon>Bacteria</taxon>
        <taxon>Pseudomonadati</taxon>
        <taxon>Planctomycetota</taxon>
        <taxon>Planctomycetia</taxon>
        <taxon>Pirellulales</taxon>
        <taxon>Pirellulaceae</taxon>
        <taxon>Blastopirellula</taxon>
    </lineage>
</organism>
<dbReference type="CDD" id="cd08582">
    <property type="entry name" value="GDPD_like_2"/>
    <property type="match status" value="1"/>
</dbReference>
<evidence type="ECO:0000313" key="4">
    <source>
        <dbReference type="Proteomes" id="UP000238322"/>
    </source>
</evidence>
<dbReference type="Gene3D" id="3.20.20.190">
    <property type="entry name" value="Phosphatidylinositol (PI) phosphodiesterase"/>
    <property type="match status" value="1"/>
</dbReference>
<keyword evidence="1" id="KW-0732">Signal</keyword>
<dbReference type="EMBL" id="PUHY01000006">
    <property type="protein sequence ID" value="PQO35934.1"/>
    <property type="molecule type" value="Genomic_DNA"/>
</dbReference>
<accession>A0A2S8FVT1</accession>